<dbReference type="AlphaFoldDB" id="A0A6A8MBT1"/>
<feature type="domain" description="Phosphofructokinase" evidence="10">
    <location>
        <begin position="4"/>
        <end position="306"/>
    </location>
</feature>
<dbReference type="PROSITE" id="PS00433">
    <property type="entry name" value="PHOSPHOFRUCTOKINASE"/>
    <property type="match status" value="1"/>
</dbReference>
<dbReference type="NCBIfam" id="NF002872">
    <property type="entry name" value="PRK03202.1"/>
    <property type="match status" value="1"/>
</dbReference>
<proteinExistence type="inferred from homology"/>
<dbReference type="OrthoDB" id="9802503at2"/>
<keyword evidence="6 11" id="KW-0418">Kinase</keyword>
<evidence type="ECO:0000256" key="2">
    <source>
        <dbReference type="ARBA" id="ARBA00004679"/>
    </source>
</evidence>
<dbReference type="GO" id="GO:0048029">
    <property type="term" value="F:monosaccharide binding"/>
    <property type="evidence" value="ECO:0007669"/>
    <property type="project" value="TreeGrafter"/>
</dbReference>
<dbReference type="GO" id="GO:0006002">
    <property type="term" value="P:fructose 6-phosphate metabolic process"/>
    <property type="evidence" value="ECO:0007669"/>
    <property type="project" value="InterPro"/>
</dbReference>
<evidence type="ECO:0000313" key="12">
    <source>
        <dbReference type="Proteomes" id="UP000438120"/>
    </source>
</evidence>
<dbReference type="Gene3D" id="3.40.50.460">
    <property type="entry name" value="Phosphofructokinase domain"/>
    <property type="match status" value="1"/>
</dbReference>
<dbReference type="Pfam" id="PF00365">
    <property type="entry name" value="PFK"/>
    <property type="match status" value="1"/>
</dbReference>
<dbReference type="InterPro" id="IPR000023">
    <property type="entry name" value="Phosphofructokinase_dom"/>
</dbReference>
<evidence type="ECO:0000256" key="6">
    <source>
        <dbReference type="ARBA" id="ARBA00022777"/>
    </source>
</evidence>
<evidence type="ECO:0000256" key="3">
    <source>
        <dbReference type="ARBA" id="ARBA00022490"/>
    </source>
</evidence>
<keyword evidence="4" id="KW-0808">Transferase</keyword>
<keyword evidence="7" id="KW-0460">Magnesium</keyword>
<dbReference type="GO" id="GO:0005945">
    <property type="term" value="C:6-phosphofructokinase complex"/>
    <property type="evidence" value="ECO:0007669"/>
    <property type="project" value="TreeGrafter"/>
</dbReference>
<dbReference type="GO" id="GO:0042802">
    <property type="term" value="F:identical protein binding"/>
    <property type="evidence" value="ECO:0007669"/>
    <property type="project" value="TreeGrafter"/>
</dbReference>
<dbReference type="PRINTS" id="PR00476">
    <property type="entry name" value="PHFRCTKINASE"/>
</dbReference>
<dbReference type="PANTHER" id="PTHR13697">
    <property type="entry name" value="PHOSPHOFRUCTOKINASE"/>
    <property type="match status" value="1"/>
</dbReference>
<gene>
    <name evidence="11" type="ORF">FYJ62_04105</name>
</gene>
<comment type="similarity">
    <text evidence="9">Belongs to the phosphofructokinase type A (PFKA) family.</text>
</comment>
<evidence type="ECO:0000313" key="11">
    <source>
        <dbReference type="EMBL" id="MST86844.1"/>
    </source>
</evidence>
<dbReference type="UniPathway" id="UPA00109">
    <property type="reaction ID" value="UER00182"/>
</dbReference>
<name>A0A6A8MBT1_9LACO</name>
<reference evidence="11 12" key="1">
    <citation type="submission" date="2019-08" db="EMBL/GenBank/DDBJ databases">
        <title>In-depth cultivation of the pig gut microbiome towards novel bacterial diversity and tailored functional studies.</title>
        <authorList>
            <person name="Wylensek D."/>
            <person name="Hitch T.C.A."/>
            <person name="Clavel T."/>
        </authorList>
    </citation>
    <scope>NUCLEOTIDE SEQUENCE [LARGE SCALE GENOMIC DNA]</scope>
    <source>
        <strain evidence="11 12">Bifido-178-WT-2B</strain>
    </source>
</reference>
<accession>A0A6A8MBT1</accession>
<comment type="caution">
    <text evidence="11">The sequence shown here is derived from an EMBL/GenBank/DDBJ whole genome shotgun (WGS) entry which is preliminary data.</text>
</comment>
<keyword evidence="3" id="KW-0963">Cytoplasm</keyword>
<evidence type="ECO:0000256" key="7">
    <source>
        <dbReference type="ARBA" id="ARBA00022842"/>
    </source>
</evidence>
<dbReference type="GO" id="GO:0005524">
    <property type="term" value="F:ATP binding"/>
    <property type="evidence" value="ECO:0007669"/>
    <property type="project" value="InterPro"/>
</dbReference>
<evidence type="ECO:0000259" key="10">
    <source>
        <dbReference type="Pfam" id="PF00365"/>
    </source>
</evidence>
<dbReference type="InterPro" id="IPR015912">
    <property type="entry name" value="Phosphofructokinase_CS"/>
</dbReference>
<dbReference type="RefSeq" id="WP_154548016.1">
    <property type="nucleotide sequence ID" value="NZ_JBKZBY010000016.1"/>
</dbReference>
<dbReference type="Proteomes" id="UP000438120">
    <property type="component" value="Unassembled WGS sequence"/>
</dbReference>
<dbReference type="SUPFAM" id="SSF53784">
    <property type="entry name" value="Phosphofructokinase"/>
    <property type="match status" value="1"/>
</dbReference>
<evidence type="ECO:0000256" key="1">
    <source>
        <dbReference type="ARBA" id="ARBA00001946"/>
    </source>
</evidence>
<dbReference type="GO" id="GO:0030388">
    <property type="term" value="P:fructose 1,6-bisphosphate metabolic process"/>
    <property type="evidence" value="ECO:0007669"/>
    <property type="project" value="TreeGrafter"/>
</dbReference>
<dbReference type="PANTHER" id="PTHR13697:SF52">
    <property type="entry name" value="ATP-DEPENDENT 6-PHOSPHOFRUCTOKINASE 3"/>
    <property type="match status" value="1"/>
</dbReference>
<evidence type="ECO:0000256" key="5">
    <source>
        <dbReference type="ARBA" id="ARBA00022723"/>
    </source>
</evidence>
<comment type="pathway">
    <text evidence="2">Carbohydrate degradation; glycolysis; D-glyceraldehyde 3-phosphate and glycerone phosphate from D-glucose: step 3/4.</text>
</comment>
<sequence length="359" mass="38964">MTLRVGILTSGGDCQALNATMRGLAKTLYNCVDDVEIIGFKNGYYGLMHEKYVKMQPKDFSGIIDQGGTILGTSRQPFKYMRVIDDGFDKVAAMKKTYKKLNLDALAVLGGNGSLKSANMLAQEGLNVIGLPKTIDNDTWGTDYTFGFQSAVDVATRYLDDIRTTAQSHSRIFVVEVMGHKVGHITLHAGLAAGSDIILLPEIPYDLDVIAKKIKQREKQGKNFTVIACAEGAISKEDAKLPKKKYKAKVAARNGQSVVVGLGEDLQKLFPAKEVRTAVIGHAQRGGAPDAYDRAISTRFGIEGARLIMNRSFGRLVVLKRGEVDSIALEDTAGKLAYVDPEGKTVNNARLMGVTFGDK</sequence>
<evidence type="ECO:0000256" key="8">
    <source>
        <dbReference type="ARBA" id="ARBA00023152"/>
    </source>
</evidence>
<dbReference type="GO" id="GO:0046872">
    <property type="term" value="F:metal ion binding"/>
    <property type="evidence" value="ECO:0007669"/>
    <property type="project" value="UniProtKB-KW"/>
</dbReference>
<dbReference type="InterPro" id="IPR012003">
    <property type="entry name" value="ATP_PFK_prok-type"/>
</dbReference>
<dbReference type="EMBL" id="VUMX01000008">
    <property type="protein sequence ID" value="MST86844.1"/>
    <property type="molecule type" value="Genomic_DNA"/>
</dbReference>
<keyword evidence="8" id="KW-0324">Glycolysis</keyword>
<evidence type="ECO:0000256" key="9">
    <source>
        <dbReference type="ARBA" id="ARBA00038478"/>
    </source>
</evidence>
<dbReference type="Gene3D" id="3.40.50.450">
    <property type="match status" value="1"/>
</dbReference>
<keyword evidence="12" id="KW-1185">Reference proteome</keyword>
<dbReference type="InterPro" id="IPR022953">
    <property type="entry name" value="ATP_PFK"/>
</dbReference>
<dbReference type="GO" id="GO:0016208">
    <property type="term" value="F:AMP binding"/>
    <property type="evidence" value="ECO:0007669"/>
    <property type="project" value="TreeGrafter"/>
</dbReference>
<evidence type="ECO:0000256" key="4">
    <source>
        <dbReference type="ARBA" id="ARBA00022679"/>
    </source>
</evidence>
<dbReference type="InterPro" id="IPR035966">
    <property type="entry name" value="PKF_sf"/>
</dbReference>
<dbReference type="PIRSF" id="PIRSF000532">
    <property type="entry name" value="ATP_PFK_prok"/>
    <property type="match status" value="1"/>
</dbReference>
<dbReference type="GO" id="GO:0003872">
    <property type="term" value="F:6-phosphofructokinase activity"/>
    <property type="evidence" value="ECO:0007669"/>
    <property type="project" value="InterPro"/>
</dbReference>
<organism evidence="11 12">
    <name type="scientific">Lactobacillus porci</name>
    <dbReference type="NCBI Taxonomy" id="2012477"/>
    <lineage>
        <taxon>Bacteria</taxon>
        <taxon>Bacillati</taxon>
        <taxon>Bacillota</taxon>
        <taxon>Bacilli</taxon>
        <taxon>Lactobacillales</taxon>
        <taxon>Lactobacillaceae</taxon>
        <taxon>Lactobacillus</taxon>
    </lineage>
</organism>
<comment type="cofactor">
    <cofactor evidence="1">
        <name>Mg(2+)</name>
        <dbReference type="ChEBI" id="CHEBI:18420"/>
    </cofactor>
</comment>
<keyword evidence="5" id="KW-0479">Metal-binding</keyword>
<dbReference type="GO" id="GO:0061621">
    <property type="term" value="P:canonical glycolysis"/>
    <property type="evidence" value="ECO:0007669"/>
    <property type="project" value="TreeGrafter"/>
</dbReference>
<protein>
    <submittedName>
        <fullName evidence="11">6-phosphofructokinase</fullName>
    </submittedName>
</protein>
<dbReference type="GO" id="GO:0070095">
    <property type="term" value="F:fructose-6-phosphate binding"/>
    <property type="evidence" value="ECO:0007669"/>
    <property type="project" value="TreeGrafter"/>
</dbReference>